<keyword evidence="1" id="KW-0472">Membrane</keyword>
<dbReference type="AlphaFoldDB" id="A0AAD4BIG4"/>
<dbReference type="EMBL" id="WHUW01000045">
    <property type="protein sequence ID" value="KAF8431884.1"/>
    <property type="molecule type" value="Genomic_DNA"/>
</dbReference>
<gene>
    <name evidence="2" type="ORF">L210DRAFT_3764003</name>
</gene>
<keyword evidence="1" id="KW-0812">Transmembrane</keyword>
<name>A0AAD4BIG4_BOLED</name>
<evidence type="ECO:0000256" key="1">
    <source>
        <dbReference type="SAM" id="Phobius"/>
    </source>
</evidence>
<keyword evidence="3" id="KW-1185">Reference proteome</keyword>
<proteinExistence type="predicted"/>
<evidence type="ECO:0000313" key="3">
    <source>
        <dbReference type="Proteomes" id="UP001194468"/>
    </source>
</evidence>
<comment type="caution">
    <text evidence="2">The sequence shown here is derived from an EMBL/GenBank/DDBJ whole genome shotgun (WGS) entry which is preliminary data.</text>
</comment>
<feature type="transmembrane region" description="Helical" evidence="1">
    <location>
        <begin position="142"/>
        <end position="168"/>
    </location>
</feature>
<organism evidence="2 3">
    <name type="scientific">Boletus edulis BED1</name>
    <dbReference type="NCBI Taxonomy" id="1328754"/>
    <lineage>
        <taxon>Eukaryota</taxon>
        <taxon>Fungi</taxon>
        <taxon>Dikarya</taxon>
        <taxon>Basidiomycota</taxon>
        <taxon>Agaricomycotina</taxon>
        <taxon>Agaricomycetes</taxon>
        <taxon>Agaricomycetidae</taxon>
        <taxon>Boletales</taxon>
        <taxon>Boletineae</taxon>
        <taxon>Boletaceae</taxon>
        <taxon>Boletoideae</taxon>
        <taxon>Boletus</taxon>
    </lineage>
</organism>
<reference evidence="2" key="2">
    <citation type="journal article" date="2020" name="Nat. Commun.">
        <title>Large-scale genome sequencing of mycorrhizal fungi provides insights into the early evolution of symbiotic traits.</title>
        <authorList>
            <person name="Miyauchi S."/>
            <person name="Kiss E."/>
            <person name="Kuo A."/>
            <person name="Drula E."/>
            <person name="Kohler A."/>
            <person name="Sanchez-Garcia M."/>
            <person name="Morin E."/>
            <person name="Andreopoulos B."/>
            <person name="Barry K.W."/>
            <person name="Bonito G."/>
            <person name="Buee M."/>
            <person name="Carver A."/>
            <person name="Chen C."/>
            <person name="Cichocki N."/>
            <person name="Clum A."/>
            <person name="Culley D."/>
            <person name="Crous P.W."/>
            <person name="Fauchery L."/>
            <person name="Girlanda M."/>
            <person name="Hayes R.D."/>
            <person name="Keri Z."/>
            <person name="LaButti K."/>
            <person name="Lipzen A."/>
            <person name="Lombard V."/>
            <person name="Magnuson J."/>
            <person name="Maillard F."/>
            <person name="Murat C."/>
            <person name="Nolan M."/>
            <person name="Ohm R.A."/>
            <person name="Pangilinan J."/>
            <person name="Pereira M.F."/>
            <person name="Perotto S."/>
            <person name="Peter M."/>
            <person name="Pfister S."/>
            <person name="Riley R."/>
            <person name="Sitrit Y."/>
            <person name="Stielow J.B."/>
            <person name="Szollosi G."/>
            <person name="Zifcakova L."/>
            <person name="Stursova M."/>
            <person name="Spatafora J.W."/>
            <person name="Tedersoo L."/>
            <person name="Vaario L.M."/>
            <person name="Yamada A."/>
            <person name="Yan M."/>
            <person name="Wang P."/>
            <person name="Xu J."/>
            <person name="Bruns T."/>
            <person name="Baldrian P."/>
            <person name="Vilgalys R."/>
            <person name="Dunand C."/>
            <person name="Henrissat B."/>
            <person name="Grigoriev I.V."/>
            <person name="Hibbett D."/>
            <person name="Nagy L.G."/>
            <person name="Martin F.M."/>
        </authorList>
    </citation>
    <scope>NUCLEOTIDE SEQUENCE</scope>
    <source>
        <strain evidence="2">BED1</strain>
    </source>
</reference>
<dbReference type="Proteomes" id="UP001194468">
    <property type="component" value="Unassembled WGS sequence"/>
</dbReference>
<evidence type="ECO:0000313" key="2">
    <source>
        <dbReference type="EMBL" id="KAF8431884.1"/>
    </source>
</evidence>
<accession>A0AAD4BIG4</accession>
<sequence length="174" mass="18500">MSEWYKMPGTCPSSESPGGDSGLSLSAYLAFGHDTSRHTQSISNIVFKAATQIQPLSDQPVSADPGAPNIDTISGIFGKFDTVISMTVVQLQTATKVDLSALTPMRLYSAICGDLVPKLTTFIVKNVVRYVRSGLGFLVDGLLFFVLVLLLCILTPIALLLCGIGLLVHLGVLV</sequence>
<protein>
    <submittedName>
        <fullName evidence="2">Uncharacterized protein</fullName>
    </submittedName>
</protein>
<keyword evidence="1" id="KW-1133">Transmembrane helix</keyword>
<reference evidence="2" key="1">
    <citation type="submission" date="2019-10" db="EMBL/GenBank/DDBJ databases">
        <authorList>
            <consortium name="DOE Joint Genome Institute"/>
            <person name="Kuo A."/>
            <person name="Miyauchi S."/>
            <person name="Kiss E."/>
            <person name="Drula E."/>
            <person name="Kohler A."/>
            <person name="Sanchez-Garcia M."/>
            <person name="Andreopoulos B."/>
            <person name="Barry K.W."/>
            <person name="Bonito G."/>
            <person name="Buee M."/>
            <person name="Carver A."/>
            <person name="Chen C."/>
            <person name="Cichocki N."/>
            <person name="Clum A."/>
            <person name="Culley D."/>
            <person name="Crous P.W."/>
            <person name="Fauchery L."/>
            <person name="Girlanda M."/>
            <person name="Hayes R."/>
            <person name="Keri Z."/>
            <person name="LaButti K."/>
            <person name="Lipzen A."/>
            <person name="Lombard V."/>
            <person name="Magnuson J."/>
            <person name="Maillard F."/>
            <person name="Morin E."/>
            <person name="Murat C."/>
            <person name="Nolan M."/>
            <person name="Ohm R."/>
            <person name="Pangilinan J."/>
            <person name="Pereira M."/>
            <person name="Perotto S."/>
            <person name="Peter M."/>
            <person name="Riley R."/>
            <person name="Sitrit Y."/>
            <person name="Stielow B."/>
            <person name="Szollosi G."/>
            <person name="Zifcakova L."/>
            <person name="Stursova M."/>
            <person name="Spatafora J.W."/>
            <person name="Tedersoo L."/>
            <person name="Vaario L.-M."/>
            <person name="Yamada A."/>
            <person name="Yan M."/>
            <person name="Wang P."/>
            <person name="Xu J."/>
            <person name="Bruns T."/>
            <person name="Baldrian P."/>
            <person name="Vilgalys R."/>
            <person name="Henrissat B."/>
            <person name="Grigoriev I.V."/>
            <person name="Hibbett D."/>
            <person name="Nagy L.G."/>
            <person name="Martin F.M."/>
        </authorList>
    </citation>
    <scope>NUCLEOTIDE SEQUENCE</scope>
    <source>
        <strain evidence="2">BED1</strain>
    </source>
</reference>